<protein>
    <submittedName>
        <fullName evidence="3">Sulfurtransferase</fullName>
    </submittedName>
</protein>
<gene>
    <name evidence="3" type="ORF">GCM10010995_22280</name>
</gene>
<dbReference type="AlphaFoldDB" id="A0A8J2Z631"/>
<dbReference type="GO" id="GO:0004792">
    <property type="term" value="F:thiosulfate-cyanide sulfurtransferase activity"/>
    <property type="evidence" value="ECO:0007669"/>
    <property type="project" value="TreeGrafter"/>
</dbReference>
<feature type="transmembrane region" description="Helical" evidence="1">
    <location>
        <begin position="115"/>
        <end position="133"/>
    </location>
</feature>
<organism evidence="3 4">
    <name type="scientific">Cysteiniphilum litorale</name>
    <dbReference type="NCBI Taxonomy" id="2056700"/>
    <lineage>
        <taxon>Bacteria</taxon>
        <taxon>Pseudomonadati</taxon>
        <taxon>Pseudomonadota</taxon>
        <taxon>Gammaproteobacteria</taxon>
        <taxon>Thiotrichales</taxon>
        <taxon>Fastidiosibacteraceae</taxon>
        <taxon>Cysteiniphilum</taxon>
    </lineage>
</organism>
<dbReference type="Pfam" id="PF00581">
    <property type="entry name" value="Rhodanese"/>
    <property type="match status" value="1"/>
</dbReference>
<evidence type="ECO:0000256" key="1">
    <source>
        <dbReference type="SAM" id="Phobius"/>
    </source>
</evidence>
<keyword evidence="1" id="KW-0812">Transmembrane</keyword>
<dbReference type="CDD" id="cd00158">
    <property type="entry name" value="RHOD"/>
    <property type="match status" value="1"/>
</dbReference>
<evidence type="ECO:0000259" key="2">
    <source>
        <dbReference type="PROSITE" id="PS50206"/>
    </source>
</evidence>
<dbReference type="Pfam" id="PF11127">
    <property type="entry name" value="YgaP-like_TM"/>
    <property type="match status" value="1"/>
</dbReference>
<accession>A0A8J2Z631</accession>
<reference evidence="3" key="2">
    <citation type="submission" date="2020-09" db="EMBL/GenBank/DDBJ databases">
        <authorList>
            <person name="Sun Q."/>
            <person name="Zhou Y."/>
        </authorList>
    </citation>
    <scope>NUCLEOTIDE SEQUENCE</scope>
    <source>
        <strain evidence="3">CGMCC 1.15758</strain>
    </source>
</reference>
<dbReference type="RefSeq" id="WP_117003551.1">
    <property type="nucleotide sequence ID" value="NZ_BMJS01000031.1"/>
</dbReference>
<dbReference type="PANTHER" id="PTHR44086:SF10">
    <property type="entry name" value="THIOSULFATE SULFURTRANSFERASE_RHODANESE-LIKE DOMAIN-CONTAINING PROTEIN 3"/>
    <property type="match status" value="1"/>
</dbReference>
<dbReference type="SUPFAM" id="SSF52821">
    <property type="entry name" value="Rhodanese/Cell cycle control phosphatase"/>
    <property type="match status" value="1"/>
</dbReference>
<dbReference type="PROSITE" id="PS50206">
    <property type="entry name" value="RHODANESE_3"/>
    <property type="match status" value="1"/>
</dbReference>
<reference evidence="3" key="1">
    <citation type="journal article" date="2014" name="Int. J. Syst. Evol. Microbiol.">
        <title>Complete genome sequence of Corynebacterium casei LMG S-19264T (=DSM 44701T), isolated from a smear-ripened cheese.</title>
        <authorList>
            <consortium name="US DOE Joint Genome Institute (JGI-PGF)"/>
            <person name="Walter F."/>
            <person name="Albersmeier A."/>
            <person name="Kalinowski J."/>
            <person name="Ruckert C."/>
        </authorList>
    </citation>
    <scope>NUCLEOTIDE SEQUENCE</scope>
    <source>
        <strain evidence="3">CGMCC 1.15758</strain>
    </source>
</reference>
<keyword evidence="1" id="KW-0472">Membrane</keyword>
<dbReference type="InterPro" id="IPR001763">
    <property type="entry name" value="Rhodanese-like_dom"/>
</dbReference>
<comment type="caution">
    <text evidence="3">The sequence shown here is derived from an EMBL/GenBank/DDBJ whole genome shotgun (WGS) entry which is preliminary data.</text>
</comment>
<sequence>MNHCQNISINEYNDLCQNQRVKLIDIRTPDEYTKEHIKGAINKNLNELNSHVFSEDEVVVFHCQSGNRTLQAESFFAKLPLKKVYILKGGINAWKKANLQTVINAKAPFPIMRQVQITVGFMVILGIVLSYTVSPWFNILSAFFGAGLLFAGLSGTCALANVLMFLPFNKTKIT</sequence>
<evidence type="ECO:0000313" key="3">
    <source>
        <dbReference type="EMBL" id="GGG04341.1"/>
    </source>
</evidence>
<dbReference type="SMART" id="SM00450">
    <property type="entry name" value="RHOD"/>
    <property type="match status" value="1"/>
</dbReference>
<dbReference type="EMBL" id="BMJS01000031">
    <property type="protein sequence ID" value="GGG04341.1"/>
    <property type="molecule type" value="Genomic_DNA"/>
</dbReference>
<name>A0A8J2Z631_9GAMM</name>
<dbReference type="Gene3D" id="6.10.140.1340">
    <property type="match status" value="1"/>
</dbReference>
<dbReference type="InterPro" id="IPR036873">
    <property type="entry name" value="Rhodanese-like_dom_sf"/>
</dbReference>
<dbReference type="OrthoDB" id="9811849at2"/>
<evidence type="ECO:0000313" key="4">
    <source>
        <dbReference type="Proteomes" id="UP000636949"/>
    </source>
</evidence>
<proteinExistence type="predicted"/>
<feature type="transmembrane region" description="Helical" evidence="1">
    <location>
        <begin position="139"/>
        <end position="166"/>
    </location>
</feature>
<dbReference type="PANTHER" id="PTHR44086">
    <property type="entry name" value="THIOSULFATE SULFURTRANSFERASE RDL2, MITOCHONDRIAL-RELATED"/>
    <property type="match status" value="1"/>
</dbReference>
<keyword evidence="1" id="KW-1133">Transmembrane helix</keyword>
<dbReference type="Proteomes" id="UP000636949">
    <property type="component" value="Unassembled WGS sequence"/>
</dbReference>
<dbReference type="InterPro" id="IPR021309">
    <property type="entry name" value="YgaP-like_TM"/>
</dbReference>
<feature type="domain" description="Rhodanese" evidence="2">
    <location>
        <begin position="17"/>
        <end position="103"/>
    </location>
</feature>
<keyword evidence="4" id="KW-1185">Reference proteome</keyword>
<dbReference type="Gene3D" id="3.40.250.10">
    <property type="entry name" value="Rhodanese-like domain"/>
    <property type="match status" value="1"/>
</dbReference>